<protein>
    <recommendedName>
        <fullName evidence="5">Pre-mRNA-splicing factor CWC26</fullName>
    </recommendedName>
</protein>
<evidence type="ECO:0000313" key="4">
    <source>
        <dbReference type="Proteomes" id="UP001211065"/>
    </source>
</evidence>
<accession>A0AAD5XXR1</accession>
<feature type="region of interest" description="Disordered" evidence="2">
    <location>
        <begin position="229"/>
        <end position="250"/>
    </location>
</feature>
<dbReference type="Proteomes" id="UP001211065">
    <property type="component" value="Unassembled WGS sequence"/>
</dbReference>
<evidence type="ECO:0000256" key="2">
    <source>
        <dbReference type="SAM" id="MobiDB-lite"/>
    </source>
</evidence>
<evidence type="ECO:0000313" key="3">
    <source>
        <dbReference type="EMBL" id="KAJ3213873.1"/>
    </source>
</evidence>
<dbReference type="PANTHER" id="PTHR31809:SF0">
    <property type="entry name" value="BUD13 HOMOLOG"/>
    <property type="match status" value="1"/>
</dbReference>
<organism evidence="3 4">
    <name type="scientific">Clydaea vesicula</name>
    <dbReference type="NCBI Taxonomy" id="447962"/>
    <lineage>
        <taxon>Eukaryota</taxon>
        <taxon>Fungi</taxon>
        <taxon>Fungi incertae sedis</taxon>
        <taxon>Chytridiomycota</taxon>
        <taxon>Chytridiomycota incertae sedis</taxon>
        <taxon>Chytridiomycetes</taxon>
        <taxon>Lobulomycetales</taxon>
        <taxon>Lobulomycetaceae</taxon>
        <taxon>Clydaea</taxon>
    </lineage>
</organism>
<dbReference type="PANTHER" id="PTHR31809">
    <property type="entry name" value="BUD13 HOMOLOG"/>
    <property type="match status" value="1"/>
</dbReference>
<proteinExistence type="inferred from homology"/>
<comment type="similarity">
    <text evidence="1">Belongs to the CWC26 family.</text>
</comment>
<feature type="compositionally biased region" description="Polar residues" evidence="2">
    <location>
        <begin position="128"/>
        <end position="144"/>
    </location>
</feature>
<dbReference type="AlphaFoldDB" id="A0AAD5XXR1"/>
<dbReference type="EMBL" id="JADGJW010000669">
    <property type="protein sequence ID" value="KAJ3213873.1"/>
    <property type="molecule type" value="Genomic_DNA"/>
</dbReference>
<gene>
    <name evidence="3" type="ORF">HK099_007137</name>
</gene>
<comment type="caution">
    <text evidence="3">The sequence shown here is derived from an EMBL/GenBank/DDBJ whole genome shotgun (WGS) entry which is preliminary data.</text>
</comment>
<feature type="region of interest" description="Disordered" evidence="2">
    <location>
        <begin position="53"/>
        <end position="150"/>
    </location>
</feature>
<dbReference type="Pfam" id="PF09736">
    <property type="entry name" value="Bud13"/>
    <property type="match status" value="1"/>
</dbReference>
<evidence type="ECO:0008006" key="5">
    <source>
        <dbReference type="Google" id="ProtNLM"/>
    </source>
</evidence>
<dbReference type="InterPro" id="IPR051112">
    <property type="entry name" value="CWC26_splicing_factor"/>
</dbReference>
<evidence type="ECO:0000256" key="1">
    <source>
        <dbReference type="ARBA" id="ARBA00011069"/>
    </source>
</evidence>
<dbReference type="GO" id="GO:0003723">
    <property type="term" value="F:RNA binding"/>
    <property type="evidence" value="ECO:0007669"/>
    <property type="project" value="TreeGrafter"/>
</dbReference>
<dbReference type="GO" id="GO:0000398">
    <property type="term" value="P:mRNA splicing, via spliceosome"/>
    <property type="evidence" value="ECO:0007669"/>
    <property type="project" value="TreeGrafter"/>
</dbReference>
<dbReference type="GO" id="GO:0005684">
    <property type="term" value="C:U2-type spliceosomal complex"/>
    <property type="evidence" value="ECO:0007669"/>
    <property type="project" value="TreeGrafter"/>
</dbReference>
<feature type="compositionally biased region" description="Polar residues" evidence="2">
    <location>
        <begin position="54"/>
        <end position="71"/>
    </location>
</feature>
<name>A0AAD5XXR1_9FUNG</name>
<dbReference type="InterPro" id="IPR018609">
    <property type="entry name" value="Bud13"/>
</dbReference>
<keyword evidence="4" id="KW-1185">Reference proteome</keyword>
<sequence>MGGLEDYLAKNYGSGEKIKKKKKVKTASTLVIYDEEVEDWKDVEKKKNKKINLLASNTQMDPQQKWNQSNWARVDGFKDEEQDISDVLERGSPPPSSDEEIDSSKKERASPPPSSDEDDKNQDKTNRTRTTVSPDIQLQESQATVHRDKRGKLIDMKEEIEKRKKLDRDKEELKEFKNRWGKGRVQEEEEEKKKKRLLEEADAPLAVYVDNKSRNEELKEKIHWDDPMAKMLSTKGKSKTNSQRYKGDWPHNRFNIEPGYRWDGVDRSNGFEVKYFQQVNKRSIFNEDKYKFLTEDM</sequence>
<dbReference type="GO" id="GO:0070274">
    <property type="term" value="C:RES complex"/>
    <property type="evidence" value="ECO:0007669"/>
    <property type="project" value="TreeGrafter"/>
</dbReference>
<reference evidence="3" key="1">
    <citation type="submission" date="2020-05" db="EMBL/GenBank/DDBJ databases">
        <title>Phylogenomic resolution of chytrid fungi.</title>
        <authorList>
            <person name="Stajich J.E."/>
            <person name="Amses K."/>
            <person name="Simmons R."/>
            <person name="Seto K."/>
            <person name="Myers J."/>
            <person name="Bonds A."/>
            <person name="Quandt C.A."/>
            <person name="Barry K."/>
            <person name="Liu P."/>
            <person name="Grigoriev I."/>
            <person name="Longcore J.E."/>
            <person name="James T.Y."/>
        </authorList>
    </citation>
    <scope>NUCLEOTIDE SEQUENCE</scope>
    <source>
        <strain evidence="3">JEL0476</strain>
    </source>
</reference>